<dbReference type="EMBL" id="CP032698">
    <property type="protein sequence ID" value="AYG82199.1"/>
    <property type="molecule type" value="Genomic_DNA"/>
</dbReference>
<dbReference type="SUPFAM" id="SSF47473">
    <property type="entry name" value="EF-hand"/>
    <property type="match status" value="1"/>
</dbReference>
<dbReference type="KEGG" id="shun:DWB77_04369"/>
<dbReference type="Proteomes" id="UP000271554">
    <property type="component" value="Chromosome"/>
</dbReference>
<dbReference type="PROSITE" id="PS50222">
    <property type="entry name" value="EF_HAND_2"/>
    <property type="match status" value="1"/>
</dbReference>
<accession>A0A387HFD6</accession>
<dbReference type="InterPro" id="IPR011992">
    <property type="entry name" value="EF-hand-dom_pair"/>
</dbReference>
<evidence type="ECO:0000313" key="3">
    <source>
        <dbReference type="Proteomes" id="UP000271554"/>
    </source>
</evidence>
<protein>
    <submittedName>
        <fullName evidence="2">Calerythrin</fullName>
    </submittedName>
</protein>
<dbReference type="InterPro" id="IPR002048">
    <property type="entry name" value="EF_hand_dom"/>
</dbReference>
<dbReference type="GO" id="GO:0005509">
    <property type="term" value="F:calcium ion binding"/>
    <property type="evidence" value="ECO:0007669"/>
    <property type="project" value="InterPro"/>
</dbReference>
<reference evidence="2 3" key="1">
    <citation type="submission" date="2018-10" db="EMBL/GenBank/DDBJ databases">
        <title>Relationship between Morphology and Antimicrobial Activity in Streptomyces.</title>
        <authorList>
            <person name="Kang H.J."/>
            <person name="Kim S.B."/>
        </authorList>
    </citation>
    <scope>NUCLEOTIDE SEQUENCE [LARGE SCALE GENOMIC DNA]</scope>
    <source>
        <strain evidence="2 3">BH38</strain>
    </source>
</reference>
<dbReference type="PROSITE" id="PS00018">
    <property type="entry name" value="EF_HAND_1"/>
    <property type="match status" value="2"/>
</dbReference>
<dbReference type="Gene3D" id="1.10.238.10">
    <property type="entry name" value="EF-hand"/>
    <property type="match status" value="1"/>
</dbReference>
<dbReference type="Pfam" id="PF13499">
    <property type="entry name" value="EF-hand_7"/>
    <property type="match status" value="1"/>
</dbReference>
<organism evidence="2 3">
    <name type="scientific">Streptomyces hundungensis</name>
    <dbReference type="NCBI Taxonomy" id="1077946"/>
    <lineage>
        <taxon>Bacteria</taxon>
        <taxon>Bacillati</taxon>
        <taxon>Actinomycetota</taxon>
        <taxon>Actinomycetes</taxon>
        <taxon>Kitasatosporales</taxon>
        <taxon>Streptomycetaceae</taxon>
        <taxon>Streptomyces</taxon>
    </lineage>
</organism>
<evidence type="ECO:0000259" key="1">
    <source>
        <dbReference type="PROSITE" id="PS50222"/>
    </source>
</evidence>
<name>A0A387HFD6_9ACTN</name>
<dbReference type="AlphaFoldDB" id="A0A387HFD6"/>
<sequence>MDSMDSPESAAYERRVAARFASFDQDGNGWIDREDFSTAAAALLAEFSTTARCDKGQALYGGAEALWQGLAGIADVDGDQRVTRQEFVGGALKRLRDRTTGFTEIARPFLHAAFAVADTSGAGTVSVFDAERALRALGVSPAVAGDVAARLDRDADGRITEAEAVAAFAAYFTTMP</sequence>
<keyword evidence="3" id="KW-1185">Reference proteome</keyword>
<dbReference type="InterPro" id="IPR018247">
    <property type="entry name" value="EF_Hand_1_Ca_BS"/>
</dbReference>
<feature type="domain" description="EF-hand" evidence="1">
    <location>
        <begin position="11"/>
        <end position="46"/>
    </location>
</feature>
<gene>
    <name evidence="2" type="ORF">DWB77_04369</name>
</gene>
<dbReference type="SMART" id="SM00054">
    <property type="entry name" value="EFh"/>
    <property type="match status" value="4"/>
</dbReference>
<proteinExistence type="predicted"/>
<evidence type="ECO:0000313" key="2">
    <source>
        <dbReference type="EMBL" id="AYG82199.1"/>
    </source>
</evidence>